<evidence type="ECO:0000313" key="3">
    <source>
        <dbReference type="WBParaSite" id="BPAG_0001304801-mRNA-1"/>
    </source>
</evidence>
<sequence length="124" mass="14618">LKKSTTTSSLVTINNPTSTTNKHKHPKIKHHRLLKLSRTENIVYAEQTTFTIVLKLRSNEHRSVPLIIFLRIMDVRWWYAVLFVAWLQFGVSIWGHLLQFSFDIHISLEFVEYVGGWWRKEGGK</sequence>
<evidence type="ECO:0000256" key="2">
    <source>
        <dbReference type="SAM" id="Phobius"/>
    </source>
</evidence>
<feature type="region of interest" description="Disordered" evidence="1">
    <location>
        <begin position="1"/>
        <end position="25"/>
    </location>
</feature>
<keyword evidence="2" id="KW-1133">Transmembrane helix</keyword>
<dbReference type="WBParaSite" id="BPAG_0001304801-mRNA-1">
    <property type="protein sequence ID" value="BPAG_0001304801-mRNA-1"/>
    <property type="gene ID" value="BPAG_0001304801"/>
</dbReference>
<evidence type="ECO:0000256" key="1">
    <source>
        <dbReference type="SAM" id="MobiDB-lite"/>
    </source>
</evidence>
<keyword evidence="2" id="KW-0472">Membrane</keyword>
<keyword evidence="2" id="KW-0812">Transmembrane</keyword>
<accession>A0A158PSG6</accession>
<feature type="compositionally biased region" description="Polar residues" evidence="1">
    <location>
        <begin position="10"/>
        <end position="20"/>
    </location>
</feature>
<proteinExistence type="predicted"/>
<organism evidence="3">
    <name type="scientific">Brugia pahangi</name>
    <name type="common">Filarial nematode worm</name>
    <dbReference type="NCBI Taxonomy" id="6280"/>
    <lineage>
        <taxon>Eukaryota</taxon>
        <taxon>Metazoa</taxon>
        <taxon>Ecdysozoa</taxon>
        <taxon>Nematoda</taxon>
        <taxon>Chromadorea</taxon>
        <taxon>Rhabditida</taxon>
        <taxon>Spirurina</taxon>
        <taxon>Spiruromorpha</taxon>
        <taxon>Filarioidea</taxon>
        <taxon>Onchocercidae</taxon>
        <taxon>Brugia</taxon>
    </lineage>
</organism>
<protein>
    <submittedName>
        <fullName evidence="3">Transmembrane protein</fullName>
    </submittedName>
</protein>
<name>A0A158PSG6_BRUPA</name>
<reference evidence="3" key="1">
    <citation type="submission" date="2016-04" db="UniProtKB">
        <authorList>
            <consortium name="WormBaseParasite"/>
        </authorList>
    </citation>
    <scope>IDENTIFICATION</scope>
</reference>
<dbReference type="AlphaFoldDB" id="A0A158PSG6"/>
<feature type="transmembrane region" description="Helical" evidence="2">
    <location>
        <begin position="77"/>
        <end position="97"/>
    </location>
</feature>